<dbReference type="AlphaFoldDB" id="A0A7D4UJD0"/>
<feature type="transmembrane region" description="Helical" evidence="1">
    <location>
        <begin position="40"/>
        <end position="63"/>
    </location>
</feature>
<proteinExistence type="predicted"/>
<evidence type="ECO:0000313" key="2">
    <source>
        <dbReference type="EMBL" id="QKJ20948.1"/>
    </source>
</evidence>
<dbReference type="EMBL" id="CP054038">
    <property type="protein sequence ID" value="QKJ20948.1"/>
    <property type="molecule type" value="Genomic_DNA"/>
</dbReference>
<reference evidence="2 3" key="1">
    <citation type="submission" date="2020-05" db="EMBL/GenBank/DDBJ databases">
        <title>Strain PA2F3 complete genome.</title>
        <authorList>
            <person name="Kim Y.-S."/>
            <person name="Kim S.-J."/>
            <person name="Jung H.-k."/>
            <person name="Kim S.-E."/>
            <person name="Kim K.-H."/>
        </authorList>
    </citation>
    <scope>NUCLEOTIDE SEQUENCE [LARGE SCALE GENOMIC DNA]</scope>
    <source>
        <strain evidence="2 3">PA2F3</strain>
    </source>
</reference>
<feature type="transmembrane region" description="Helical" evidence="1">
    <location>
        <begin position="186"/>
        <end position="212"/>
    </location>
</feature>
<keyword evidence="1" id="KW-0472">Membrane</keyword>
<feature type="transmembrane region" description="Helical" evidence="1">
    <location>
        <begin position="118"/>
        <end position="135"/>
    </location>
</feature>
<gene>
    <name evidence="2" type="ORF">HQM25_17325</name>
</gene>
<dbReference type="NCBIfam" id="NF038065">
    <property type="entry name" value="Pr6Pr"/>
    <property type="match status" value="1"/>
</dbReference>
<name>A0A7D4UJD0_9MICO</name>
<dbReference type="Proteomes" id="UP000502498">
    <property type="component" value="Chromosome"/>
</dbReference>
<feature type="transmembrane region" description="Helical" evidence="1">
    <location>
        <begin position="147"/>
        <end position="166"/>
    </location>
</feature>
<evidence type="ECO:0000256" key="1">
    <source>
        <dbReference type="SAM" id="Phobius"/>
    </source>
</evidence>
<organism evidence="2 3">
    <name type="scientific">Microbacterium hominis</name>
    <dbReference type="NCBI Taxonomy" id="162426"/>
    <lineage>
        <taxon>Bacteria</taxon>
        <taxon>Bacillati</taxon>
        <taxon>Actinomycetota</taxon>
        <taxon>Actinomycetes</taxon>
        <taxon>Micrococcales</taxon>
        <taxon>Microbacteriaceae</taxon>
        <taxon>Microbacterium</taxon>
    </lineage>
</organism>
<dbReference type="RefSeq" id="WP_172991371.1">
    <property type="nucleotide sequence ID" value="NZ_CP054038.1"/>
</dbReference>
<sequence length="242" mass="26094">MAIPLRPLALAYRIVAVVLIAAGIIRLLGLFSPDPSWSTLLYFTALSNVLALVWMTVVALATARDLVRRGARGLSNPSPEFHGAVMMAITVTMLVYTVVLVPSLTAGGSYVPYTLTDSLVHVITPILVVADWLLFTPKGRMRWVDPLLWGLIPWGYLAFAFVFGALGGEFAPGKSFPYPFMDVAALGLGGVALWIVALTVALEAVGFVYVAVDRALFRVGRRARDETGMDAAPRRTTETVAT</sequence>
<protein>
    <submittedName>
        <fullName evidence="2">Pr6Pr family membrane protein</fullName>
    </submittedName>
</protein>
<dbReference type="InterPro" id="IPR049713">
    <property type="entry name" value="Pr6Pr-like"/>
</dbReference>
<keyword evidence="1" id="KW-1133">Transmembrane helix</keyword>
<accession>A0A7D4UJD0</accession>
<evidence type="ECO:0000313" key="3">
    <source>
        <dbReference type="Proteomes" id="UP000502498"/>
    </source>
</evidence>
<keyword evidence="1" id="KW-0812">Transmembrane</keyword>
<feature type="transmembrane region" description="Helical" evidence="1">
    <location>
        <begin position="7"/>
        <end position="28"/>
    </location>
</feature>
<feature type="transmembrane region" description="Helical" evidence="1">
    <location>
        <begin position="84"/>
        <end position="106"/>
    </location>
</feature>